<evidence type="ECO:0000313" key="2">
    <source>
        <dbReference type="Proteomes" id="UP000594261"/>
    </source>
</evidence>
<dbReference type="InParanoid" id="A0A7N2QY33"/>
<proteinExistence type="predicted"/>
<dbReference type="EnsemblPlants" id="QL02p000343:mrna">
    <property type="protein sequence ID" value="QL02p000343:mrna"/>
    <property type="gene ID" value="QL02p000343"/>
</dbReference>
<keyword evidence="2" id="KW-1185">Reference proteome</keyword>
<dbReference type="RefSeq" id="XP_030955603.1">
    <property type="nucleotide sequence ID" value="XM_031099743.1"/>
</dbReference>
<dbReference type="AlphaFoldDB" id="A0A7N2QY33"/>
<dbReference type="PANTHER" id="PTHR33984:SF10">
    <property type="entry name" value="S1 MOTIF DOMAIN-CONTAINING PROTEIN"/>
    <property type="match status" value="1"/>
</dbReference>
<dbReference type="Gramene" id="QL02p000343:mrna">
    <property type="protein sequence ID" value="QL02p000343:mrna"/>
    <property type="gene ID" value="QL02p000343"/>
</dbReference>
<name>A0A7N2QY33_QUELO</name>
<evidence type="ECO:0000313" key="1">
    <source>
        <dbReference type="EnsemblPlants" id="QL02p000343:mrna"/>
    </source>
</evidence>
<reference evidence="2" key="1">
    <citation type="journal article" date="2016" name="G3 (Bethesda)">
        <title>First Draft Assembly and Annotation of the Genome of a California Endemic Oak Quercus lobata Nee (Fagaceae).</title>
        <authorList>
            <person name="Sork V.L."/>
            <person name="Fitz-Gibbon S.T."/>
            <person name="Puiu D."/>
            <person name="Crepeau M."/>
            <person name="Gugger P.F."/>
            <person name="Sherman R."/>
            <person name="Stevens K."/>
            <person name="Langley C.H."/>
            <person name="Pellegrini M."/>
            <person name="Salzberg S.L."/>
        </authorList>
    </citation>
    <scope>NUCLEOTIDE SEQUENCE [LARGE SCALE GENOMIC DNA]</scope>
    <source>
        <strain evidence="2">cv. SW786</strain>
    </source>
</reference>
<dbReference type="KEGG" id="qlo:115977722"/>
<gene>
    <name evidence="1" type="primary">LOC115977722</name>
</gene>
<organism evidence="1 2">
    <name type="scientific">Quercus lobata</name>
    <name type="common">Valley oak</name>
    <dbReference type="NCBI Taxonomy" id="97700"/>
    <lineage>
        <taxon>Eukaryota</taxon>
        <taxon>Viridiplantae</taxon>
        <taxon>Streptophyta</taxon>
        <taxon>Embryophyta</taxon>
        <taxon>Tracheophyta</taxon>
        <taxon>Spermatophyta</taxon>
        <taxon>Magnoliopsida</taxon>
        <taxon>eudicotyledons</taxon>
        <taxon>Gunneridae</taxon>
        <taxon>Pentapetalae</taxon>
        <taxon>rosids</taxon>
        <taxon>fabids</taxon>
        <taxon>Fagales</taxon>
        <taxon>Fagaceae</taxon>
        <taxon>Quercus</taxon>
    </lineage>
</organism>
<dbReference type="PANTHER" id="PTHR33984">
    <property type="entry name" value="OS02G0717600 PROTEIN"/>
    <property type="match status" value="1"/>
</dbReference>
<dbReference type="Proteomes" id="UP000594261">
    <property type="component" value="Chromosome 2"/>
</dbReference>
<dbReference type="OMA" id="TARCMAW"/>
<reference evidence="1" key="2">
    <citation type="submission" date="2021-01" db="UniProtKB">
        <authorList>
            <consortium name="EnsemblPlants"/>
        </authorList>
    </citation>
    <scope>IDENTIFICATION</scope>
</reference>
<dbReference type="OrthoDB" id="741600at2759"/>
<protein>
    <submittedName>
        <fullName evidence="1">Uncharacterized protein</fullName>
    </submittedName>
</protein>
<dbReference type="GeneID" id="115977722"/>
<accession>A0A7N2QY33</accession>
<sequence length="231" mass="26175">MEMCPLGFMKDMGSPQTLVCVKQVKQEVSEDWDESMPLPGDIIEGFSEDDADDLFVPTKLKSDLSSQLGNVHQQLEVIWVKVRRGDTTIKLQARIVQEKSSMPHKKFTIRAATDDRHVAVLGDLTLEQCAELQEMSRRVVNVDYRGFNKMGVKYDWRMKVGTYLPDHHFSVVSSILFMPLQCEYCIESTTTRCMAWFSAAVSSGAPLVFVNIQTEQNVISVYSSLYMSSKV</sequence>